<evidence type="ECO:0000259" key="4">
    <source>
        <dbReference type="Pfam" id="PF04577"/>
    </source>
</evidence>
<reference evidence="5" key="1">
    <citation type="submission" date="2018-12" db="EMBL/GenBank/DDBJ databases">
        <authorList>
            <person name="Will S."/>
            <person name="Neumann-Schaal M."/>
            <person name="Henke P."/>
        </authorList>
    </citation>
    <scope>NUCLEOTIDE SEQUENCE</scope>
    <source>
        <strain evidence="5">PCC 7102</strain>
    </source>
</reference>
<sequence>MITTHLIVILLDINKGRMKSLLVALKNVLRQFPFIMPKGIVYSAKDWINENNYYTNWCTQTNSSWYINAYPENIIYYSKPNSIYNELNVYFKSELIKKHLEVNLYYFQGAYVFSDYGNVISKDNKVFDEFCHYFGTNDIKKGNIFKPFATFKTQIEKIKSNTAVIATPDSSNYYHWMMDSLPRLHLLEKFIDSIDYFIVPEKLYSFHIESLKYWGIEEDRLIKMKKTDKIYFENLYVPSLPGSVGNSPLWAVEYVRQKFINDNNDCLSKEYVYLSRINARERHIINENEVIELLRNRGFQIYEMSEHTLAEQIKIIRNAKIIVSAHGAALTNLLFASNCQVLEIFSLDCIRPDCYFTLASQLGLDYWYLMGENYHDGKKLAWGDMYLNTNNLTLTLDKILS</sequence>
<name>A0A3S1B911_9CYAN</name>
<feature type="domain" description="Glycosyltransferase 61 catalytic" evidence="4">
    <location>
        <begin position="173"/>
        <end position="338"/>
    </location>
</feature>
<evidence type="ECO:0000313" key="6">
    <source>
        <dbReference type="Proteomes" id="UP000271624"/>
    </source>
</evidence>
<accession>A0A3S1B911</accession>
<dbReference type="InterPro" id="IPR049625">
    <property type="entry name" value="Glyco_transf_61_cat"/>
</dbReference>
<keyword evidence="6" id="KW-1185">Reference proteome</keyword>
<evidence type="ECO:0000256" key="2">
    <source>
        <dbReference type="ARBA" id="ARBA00022679"/>
    </source>
</evidence>
<gene>
    <name evidence="5" type="ORF">DSM106972_024460</name>
</gene>
<dbReference type="Proteomes" id="UP000271624">
    <property type="component" value="Unassembled WGS sequence"/>
</dbReference>
<dbReference type="GO" id="GO:0016757">
    <property type="term" value="F:glycosyltransferase activity"/>
    <property type="evidence" value="ECO:0007669"/>
    <property type="project" value="UniProtKB-KW"/>
</dbReference>
<comment type="caution">
    <text evidence="5">The sequence shown here is derived from an EMBL/GenBank/DDBJ whole genome shotgun (WGS) entry which is preliminary data.</text>
</comment>
<dbReference type="EMBL" id="RSCL01000005">
    <property type="protein sequence ID" value="RUT07185.1"/>
    <property type="molecule type" value="Genomic_DNA"/>
</dbReference>
<evidence type="ECO:0000256" key="3">
    <source>
        <dbReference type="ARBA" id="ARBA00023180"/>
    </source>
</evidence>
<evidence type="ECO:0000256" key="1">
    <source>
        <dbReference type="ARBA" id="ARBA00022676"/>
    </source>
</evidence>
<protein>
    <recommendedName>
        <fullName evidence="4">Glycosyltransferase 61 catalytic domain-containing protein</fullName>
    </recommendedName>
</protein>
<keyword evidence="1" id="KW-0328">Glycosyltransferase</keyword>
<proteinExistence type="predicted"/>
<organism evidence="5 6">
    <name type="scientific">Dulcicalothrix desertica PCC 7102</name>
    <dbReference type="NCBI Taxonomy" id="232991"/>
    <lineage>
        <taxon>Bacteria</taxon>
        <taxon>Bacillati</taxon>
        <taxon>Cyanobacteriota</taxon>
        <taxon>Cyanophyceae</taxon>
        <taxon>Nostocales</taxon>
        <taxon>Calotrichaceae</taxon>
        <taxon>Dulcicalothrix</taxon>
    </lineage>
</organism>
<keyword evidence="3" id="KW-0325">Glycoprotein</keyword>
<dbReference type="PANTHER" id="PTHR20961">
    <property type="entry name" value="GLYCOSYLTRANSFERASE"/>
    <property type="match status" value="1"/>
</dbReference>
<keyword evidence="2" id="KW-0808">Transferase</keyword>
<reference evidence="5" key="2">
    <citation type="journal article" date="2019" name="Genome Biol. Evol.">
        <title>Day and night: Metabolic profiles and evolutionary relationships of six axenic non-marine cyanobacteria.</title>
        <authorList>
            <person name="Will S.E."/>
            <person name="Henke P."/>
            <person name="Boedeker C."/>
            <person name="Huang S."/>
            <person name="Brinkmann H."/>
            <person name="Rohde M."/>
            <person name="Jarek M."/>
            <person name="Friedl T."/>
            <person name="Seufert S."/>
            <person name="Schumacher M."/>
            <person name="Overmann J."/>
            <person name="Neumann-Schaal M."/>
            <person name="Petersen J."/>
        </authorList>
    </citation>
    <scope>NUCLEOTIDE SEQUENCE [LARGE SCALE GENOMIC DNA]</scope>
    <source>
        <strain evidence="5">PCC 7102</strain>
    </source>
</reference>
<dbReference type="InterPro" id="IPR007657">
    <property type="entry name" value="Glycosyltransferase_61"/>
</dbReference>
<evidence type="ECO:0000313" key="5">
    <source>
        <dbReference type="EMBL" id="RUT07185.1"/>
    </source>
</evidence>
<dbReference type="AlphaFoldDB" id="A0A3S1B911"/>
<dbReference type="Pfam" id="PF04577">
    <property type="entry name" value="Glyco_transf_61"/>
    <property type="match status" value="1"/>
</dbReference>